<proteinExistence type="predicted"/>
<keyword evidence="2" id="KW-1185">Reference proteome</keyword>
<organism evidence="1 2">
    <name type="scientific">Kickxella alabastrina</name>
    <dbReference type="NCBI Taxonomy" id="61397"/>
    <lineage>
        <taxon>Eukaryota</taxon>
        <taxon>Fungi</taxon>
        <taxon>Fungi incertae sedis</taxon>
        <taxon>Zoopagomycota</taxon>
        <taxon>Kickxellomycotina</taxon>
        <taxon>Kickxellomycetes</taxon>
        <taxon>Kickxellales</taxon>
        <taxon>Kickxellaceae</taxon>
        <taxon>Kickxella</taxon>
    </lineage>
</organism>
<protein>
    <submittedName>
        <fullName evidence="1">Uncharacterized protein</fullName>
    </submittedName>
</protein>
<sequence length="691" mass="77013">MIGPSNSISHHQQMQTQTQTQYLVGSAGGEEIKRMMSLGKPKQAIAEFGSENGLDIPAAGAIYRLLDSLGYTRWSIHKAALESVLLAAQSQTQGADLPLDKHIDLLNQIKPYLGFKRLQHLPLLLLAKQPTMIPADIRDMITSNADLYSGCSVGVKRELWRHDNALFRQHMLPLIRTYAICADLAEMLREMTGPHVKTYTRKRREHPVFKEIAHAVAGDLQLYMMCLGLVREELLRTNDPALGTLRHDLVMAMHENNASEIARDDVCHNLAWTLDACILKQELDAERVVELQRCFDAIDKDSAPYGEIALIFSSPYTRHVLAQYILALLEKIAPNSEVSALYSELIWPTLVMSIGLNAPALISSAQAQFPKIDRNMKRVFFNRMILFIKMSQSRDRIFRARNQRGGTNRHTLLDQLGDFSPIPDTDPTEPIEAIETRPTDNDLEILASNEPARQVLYVYLLKRVAALDLDMLNQWLPVIVNALPTFLGLSQQDMNHSSEPSLHSANVLMPPAVELERRMFAFEIDAFVQSLVSRVRDTKGVAAAILNSVAQETGRGVTGADSSVGMFTTPFVRLLDQTARVRHVCHEQAIVFLTHCANILSAEYNGGAKDASMSNGMSSFGPGPALGNKENAVCFIFEFAERAAAHFVVDPLYSGSLKEYYRRLAAACPEQAFKYRICHANSPNVSKFLSS</sequence>
<gene>
    <name evidence="1" type="ORF">LPJ66_001359</name>
</gene>
<evidence type="ECO:0000313" key="2">
    <source>
        <dbReference type="Proteomes" id="UP001150581"/>
    </source>
</evidence>
<evidence type="ECO:0000313" key="1">
    <source>
        <dbReference type="EMBL" id="KAJ1900614.1"/>
    </source>
</evidence>
<accession>A0ACC1ITH2</accession>
<comment type="caution">
    <text evidence="1">The sequence shown here is derived from an EMBL/GenBank/DDBJ whole genome shotgun (WGS) entry which is preliminary data.</text>
</comment>
<dbReference type="Proteomes" id="UP001150581">
    <property type="component" value="Unassembled WGS sequence"/>
</dbReference>
<dbReference type="EMBL" id="JANBPG010000070">
    <property type="protein sequence ID" value="KAJ1900614.1"/>
    <property type="molecule type" value="Genomic_DNA"/>
</dbReference>
<name>A0ACC1ITH2_9FUNG</name>
<reference evidence="1" key="1">
    <citation type="submission" date="2022-07" db="EMBL/GenBank/DDBJ databases">
        <title>Phylogenomic reconstructions and comparative analyses of Kickxellomycotina fungi.</title>
        <authorList>
            <person name="Reynolds N.K."/>
            <person name="Stajich J.E."/>
            <person name="Barry K."/>
            <person name="Grigoriev I.V."/>
            <person name="Crous P."/>
            <person name="Smith M.E."/>
        </authorList>
    </citation>
    <scope>NUCLEOTIDE SEQUENCE</scope>
    <source>
        <strain evidence="1">Benny 63K</strain>
    </source>
</reference>